<keyword evidence="3" id="KW-1185">Reference proteome</keyword>
<proteinExistence type="predicted"/>
<evidence type="ECO:0000256" key="1">
    <source>
        <dbReference type="SAM" id="Phobius"/>
    </source>
</evidence>
<keyword evidence="1" id="KW-0472">Membrane</keyword>
<reference evidence="3" key="1">
    <citation type="journal article" date="2019" name="Int. J. Syst. Evol. Microbiol.">
        <title>The Global Catalogue of Microorganisms (GCM) 10K type strain sequencing project: providing services to taxonomists for standard genome sequencing and annotation.</title>
        <authorList>
            <consortium name="The Broad Institute Genomics Platform"/>
            <consortium name="The Broad Institute Genome Sequencing Center for Infectious Disease"/>
            <person name="Wu L."/>
            <person name="Ma J."/>
        </authorList>
    </citation>
    <scope>NUCLEOTIDE SEQUENCE [LARGE SCALE GENOMIC DNA]</scope>
    <source>
        <strain evidence="3">CGMCC 4.7466</strain>
    </source>
</reference>
<dbReference type="EMBL" id="JBHSJJ010000016">
    <property type="protein sequence ID" value="MFC4874259.1"/>
    <property type="molecule type" value="Genomic_DNA"/>
</dbReference>
<keyword evidence="1" id="KW-1133">Transmembrane helix</keyword>
<dbReference type="Proteomes" id="UP001595818">
    <property type="component" value="Unassembled WGS sequence"/>
</dbReference>
<feature type="transmembrane region" description="Helical" evidence="1">
    <location>
        <begin position="35"/>
        <end position="55"/>
    </location>
</feature>
<keyword evidence="1" id="KW-0812">Transmembrane</keyword>
<name>A0ABV9T662_9BACT</name>
<organism evidence="2 3">
    <name type="scientific">Negadavirga shengliensis</name>
    <dbReference type="NCBI Taxonomy" id="1389218"/>
    <lineage>
        <taxon>Bacteria</taxon>
        <taxon>Pseudomonadati</taxon>
        <taxon>Bacteroidota</taxon>
        <taxon>Cytophagia</taxon>
        <taxon>Cytophagales</taxon>
        <taxon>Cyclobacteriaceae</taxon>
        <taxon>Negadavirga</taxon>
    </lineage>
</organism>
<accession>A0ABV9T662</accession>
<comment type="caution">
    <text evidence="2">The sequence shown here is derived from an EMBL/GenBank/DDBJ whole genome shotgun (WGS) entry which is preliminary data.</text>
</comment>
<evidence type="ECO:0000313" key="2">
    <source>
        <dbReference type="EMBL" id="MFC4874259.1"/>
    </source>
</evidence>
<gene>
    <name evidence="2" type="ORF">ACFPFU_21325</name>
</gene>
<evidence type="ECO:0000313" key="3">
    <source>
        <dbReference type="Proteomes" id="UP001595818"/>
    </source>
</evidence>
<dbReference type="RefSeq" id="WP_377067928.1">
    <property type="nucleotide sequence ID" value="NZ_JBHSJJ010000016.1"/>
</dbReference>
<protein>
    <submittedName>
        <fullName evidence="2">Uncharacterized protein</fullName>
    </submittedName>
</protein>
<sequence length="122" mass="14430">MKNIPKKNIFTVPDGYFEQLPERIRRKKEKKTRQVWLSGAAAAVLVLLGFMMFIVSPNRQEDSDLQAKLLEDVELYINSGVWNEEDVLLLAEFPNDILEQIIAEEWDYGAWEEEYMDNEIWY</sequence>